<evidence type="ECO:0000313" key="2">
    <source>
        <dbReference type="EMBL" id="VFK37928.1"/>
    </source>
</evidence>
<gene>
    <name evidence="3" type="ORF">BECKTC1821D_GA0114238_101529</name>
    <name evidence="2" type="ORF">BECKTC1821E_GA0114239_1001151</name>
</gene>
<keyword evidence="1" id="KW-1133">Transmembrane helix</keyword>
<proteinExistence type="predicted"/>
<evidence type="ECO:0000256" key="1">
    <source>
        <dbReference type="SAM" id="Phobius"/>
    </source>
</evidence>
<protein>
    <submittedName>
        <fullName evidence="3">Uncharacterized protein</fullName>
    </submittedName>
</protein>
<feature type="transmembrane region" description="Helical" evidence="1">
    <location>
        <begin position="43"/>
        <end position="65"/>
    </location>
</feature>
<reference evidence="3" key="1">
    <citation type="submission" date="2019-02" db="EMBL/GenBank/DDBJ databases">
        <authorList>
            <person name="Gruber-Vodicka R. H."/>
            <person name="Seah K. B. B."/>
        </authorList>
    </citation>
    <scope>NUCLEOTIDE SEQUENCE</scope>
    <source>
        <strain evidence="3">BECK_BZ123</strain>
        <strain evidence="2">BECK_BZ125</strain>
    </source>
</reference>
<dbReference type="AlphaFoldDB" id="A0A450YNQ2"/>
<keyword evidence="1" id="KW-0812">Transmembrane</keyword>
<evidence type="ECO:0000313" key="3">
    <source>
        <dbReference type="EMBL" id="VFK43160.1"/>
    </source>
</evidence>
<name>A0A450YNQ2_9GAMM</name>
<sequence>MSCLKFSGEAGSWRGFTSDRHGMNWYIGGGSSRFYERNFSEPSIRFCLIFLVFFFLDPAMMIAIMKLSECLLAGKTQYNDSE</sequence>
<accession>A0A450YNQ2</accession>
<keyword evidence="1" id="KW-0472">Membrane</keyword>
<dbReference type="EMBL" id="CAADFS010000015">
    <property type="protein sequence ID" value="VFK43160.1"/>
    <property type="molecule type" value="Genomic_DNA"/>
</dbReference>
<dbReference type="EMBL" id="CAADFT010000001">
    <property type="protein sequence ID" value="VFK37928.1"/>
    <property type="molecule type" value="Genomic_DNA"/>
</dbReference>
<organism evidence="3">
    <name type="scientific">Candidatus Kentrum sp. TC</name>
    <dbReference type="NCBI Taxonomy" id="2126339"/>
    <lineage>
        <taxon>Bacteria</taxon>
        <taxon>Pseudomonadati</taxon>
        <taxon>Pseudomonadota</taxon>
        <taxon>Gammaproteobacteria</taxon>
        <taxon>Candidatus Kentrum</taxon>
    </lineage>
</organism>